<dbReference type="Gene3D" id="3.30.70.100">
    <property type="match status" value="1"/>
</dbReference>
<feature type="domain" description="ABM" evidence="2">
    <location>
        <begin position="405"/>
        <end position="457"/>
    </location>
</feature>
<keyword evidence="4" id="KW-1185">Reference proteome</keyword>
<dbReference type="EMBL" id="JAWRVI010000027">
    <property type="protein sequence ID" value="KAK4088143.1"/>
    <property type="molecule type" value="Genomic_DNA"/>
</dbReference>
<evidence type="ECO:0000313" key="4">
    <source>
        <dbReference type="Proteomes" id="UP001287286"/>
    </source>
</evidence>
<dbReference type="InterPro" id="IPR007138">
    <property type="entry name" value="ABM_dom"/>
</dbReference>
<dbReference type="Proteomes" id="UP001287286">
    <property type="component" value="Unassembled WGS sequence"/>
</dbReference>
<name>A0ABR0BXH1_PURLI</name>
<gene>
    <name evidence="3" type="ORF">Purlil1_7622</name>
</gene>
<feature type="region of interest" description="Disordered" evidence="1">
    <location>
        <begin position="310"/>
        <end position="349"/>
    </location>
</feature>
<feature type="region of interest" description="Disordered" evidence="1">
    <location>
        <begin position="153"/>
        <end position="179"/>
    </location>
</feature>
<evidence type="ECO:0000313" key="3">
    <source>
        <dbReference type="EMBL" id="KAK4088143.1"/>
    </source>
</evidence>
<organism evidence="3 4">
    <name type="scientific">Purpureocillium lilacinum</name>
    <name type="common">Paecilomyces lilacinus</name>
    <dbReference type="NCBI Taxonomy" id="33203"/>
    <lineage>
        <taxon>Eukaryota</taxon>
        <taxon>Fungi</taxon>
        <taxon>Dikarya</taxon>
        <taxon>Ascomycota</taxon>
        <taxon>Pezizomycotina</taxon>
        <taxon>Sordariomycetes</taxon>
        <taxon>Hypocreomycetidae</taxon>
        <taxon>Hypocreales</taxon>
        <taxon>Ophiocordycipitaceae</taxon>
        <taxon>Purpureocillium</taxon>
    </lineage>
</organism>
<accession>A0ABR0BXH1</accession>
<sequence length="607" mass="65466">MANAPRASLYSYTIRAFHAAGISPMNVCGTAPGYLTSRRAVGTSRTVRPSAISACSNLFCLFNHANTLTNPLDPFDFPCACLPSRACAIVGDNSRERPARPFNILRKQKIKTCDLTAEPARGLHTEPARRILHPSLRPPRAAHRVLYMRSQAKPTTHPNHRCAARSPQNQNRPSPKARPSCWIPADGVLLLSSPASLAEAAAVVDSVPAWRIVSPTRSDSAPGALSPVPVLPARAPQSLAASHQHGYMHFGCGIDLTADQTDHITDDVREKTPGETSESHFCATWERSYAPPEPYPTRDISGGLPAVSPTTTTAGRIPRAPHATGSTLTYTGRPSASPPAHPILKAKPSPASYGGRLGWPPLPSFSRMNHIIKQKMENQEFVQIATLTFRPALQADGPDRPPASFYDVSAQVQAVPGARAVYLGQQMERPDHWTWAVRWASDAALDAFLASPTFTGWLADFRALTDSYVFTRALLRGDAAAALGAPCTEVFTAYGATSDWLDARMKPFANNVSAGRLEGLHGSAYGQFDLLTQGGVEAPAGITVSFILGWDSKAVHLSHRGEGKLIDNNLHYVNDDRKSTDMVRRPPSIHPAAAVNLPPAIRDVATR</sequence>
<evidence type="ECO:0000256" key="1">
    <source>
        <dbReference type="SAM" id="MobiDB-lite"/>
    </source>
</evidence>
<reference evidence="3 4" key="1">
    <citation type="journal article" date="2024" name="Microbiol. Resour. Announc.">
        <title>Genome annotations for the ascomycete fungi Trichoderma harzianum, Trichoderma aggressivum, and Purpureocillium lilacinum.</title>
        <authorList>
            <person name="Beijen E.P.W."/>
            <person name="Ohm R.A."/>
        </authorList>
    </citation>
    <scope>NUCLEOTIDE SEQUENCE [LARGE SCALE GENOMIC DNA]</scope>
    <source>
        <strain evidence="3 4">CBS 150709</strain>
    </source>
</reference>
<evidence type="ECO:0000259" key="2">
    <source>
        <dbReference type="Pfam" id="PF03992"/>
    </source>
</evidence>
<dbReference type="InterPro" id="IPR011008">
    <property type="entry name" value="Dimeric_a/b-barrel"/>
</dbReference>
<comment type="caution">
    <text evidence="3">The sequence shown here is derived from an EMBL/GenBank/DDBJ whole genome shotgun (WGS) entry which is preliminary data.</text>
</comment>
<dbReference type="SUPFAM" id="SSF54909">
    <property type="entry name" value="Dimeric alpha+beta barrel"/>
    <property type="match status" value="1"/>
</dbReference>
<dbReference type="Pfam" id="PF03992">
    <property type="entry name" value="ABM"/>
    <property type="match status" value="1"/>
</dbReference>
<protein>
    <recommendedName>
        <fullName evidence="2">ABM domain-containing protein</fullName>
    </recommendedName>
</protein>
<proteinExistence type="predicted"/>
<feature type="compositionally biased region" description="Polar residues" evidence="1">
    <location>
        <begin position="324"/>
        <end position="334"/>
    </location>
</feature>